<dbReference type="GeneID" id="63818318"/>
<dbReference type="RefSeq" id="XP_040764816.1">
    <property type="nucleotide sequence ID" value="XM_040901286.1"/>
</dbReference>
<evidence type="ECO:0000313" key="2">
    <source>
        <dbReference type="Proteomes" id="UP000076871"/>
    </source>
</evidence>
<protein>
    <recommendedName>
        <fullName evidence="3">F-box domain-containing protein</fullName>
    </recommendedName>
</protein>
<organism evidence="1 2">
    <name type="scientific">Laetiporus sulphureus 93-53</name>
    <dbReference type="NCBI Taxonomy" id="1314785"/>
    <lineage>
        <taxon>Eukaryota</taxon>
        <taxon>Fungi</taxon>
        <taxon>Dikarya</taxon>
        <taxon>Basidiomycota</taxon>
        <taxon>Agaricomycotina</taxon>
        <taxon>Agaricomycetes</taxon>
        <taxon>Polyporales</taxon>
        <taxon>Laetiporus</taxon>
    </lineage>
</organism>
<dbReference type="EMBL" id="KV427621">
    <property type="protein sequence ID" value="KZT07076.1"/>
    <property type="molecule type" value="Genomic_DNA"/>
</dbReference>
<gene>
    <name evidence="1" type="ORF">LAESUDRAFT_131817</name>
</gene>
<name>A0A165EHT2_9APHY</name>
<reference evidence="1 2" key="1">
    <citation type="journal article" date="2016" name="Mol. Biol. Evol.">
        <title>Comparative Genomics of Early-Diverging Mushroom-Forming Fungi Provides Insights into the Origins of Lignocellulose Decay Capabilities.</title>
        <authorList>
            <person name="Nagy L.G."/>
            <person name="Riley R."/>
            <person name="Tritt A."/>
            <person name="Adam C."/>
            <person name="Daum C."/>
            <person name="Floudas D."/>
            <person name="Sun H."/>
            <person name="Yadav J.S."/>
            <person name="Pangilinan J."/>
            <person name="Larsson K.H."/>
            <person name="Matsuura K."/>
            <person name="Barry K."/>
            <person name="Labutti K."/>
            <person name="Kuo R."/>
            <person name="Ohm R.A."/>
            <person name="Bhattacharya S.S."/>
            <person name="Shirouzu T."/>
            <person name="Yoshinaga Y."/>
            <person name="Martin F.M."/>
            <person name="Grigoriev I.V."/>
            <person name="Hibbett D.S."/>
        </authorList>
    </citation>
    <scope>NUCLEOTIDE SEQUENCE [LARGE SCALE GENOMIC DNA]</scope>
    <source>
        <strain evidence="1 2">93-53</strain>
    </source>
</reference>
<dbReference type="InParanoid" id="A0A165EHT2"/>
<evidence type="ECO:0008006" key="3">
    <source>
        <dbReference type="Google" id="ProtNLM"/>
    </source>
</evidence>
<keyword evidence="2" id="KW-1185">Reference proteome</keyword>
<dbReference type="AlphaFoldDB" id="A0A165EHT2"/>
<dbReference type="Proteomes" id="UP000076871">
    <property type="component" value="Unassembled WGS sequence"/>
</dbReference>
<proteinExistence type="predicted"/>
<accession>A0A165EHT2</accession>
<evidence type="ECO:0000313" key="1">
    <source>
        <dbReference type="EMBL" id="KZT07076.1"/>
    </source>
</evidence>
<sequence length="402" mass="45561">MTLALKAAKSYITTVLRSMCSHSDADPTSHRRPRELPLDVWRHVIADYLQDDTAALQACSLTCRAWLPIARRQLFRTVTIRQHAGRTCLTGLLDAQPRLARYIRELKLKSGHHGGDWLAEELGALLPRLPDLVMLAVEGHHELGASAIQAISSRVAAHGLRGIHLSQLRISCDHLVQLLTLFRDLAAIGLHHLHITAETCSKLVHDQRNILRIREVAIESIDDATDGLWLCRAPFRLQLRVFKWVGRRCRRHLHILASLLRHVDAAATLEHLVVGLEDVDHEAPSESFPYLRIHLRCLRTIWLHIPPPLVPWDRIFRQNTDRASDLIVGVLSQIESCHMENITIGSVLYLDHDFEPIKWRFVDRQLTRLGQANPGLIVSFLVEVHFAVPDMAADEAVLLQQS</sequence>
<dbReference type="OrthoDB" id="2748053at2759"/>